<keyword evidence="3" id="KW-0012">Acyltransferase</keyword>
<reference evidence="5" key="1">
    <citation type="submission" date="2016-06" db="EMBL/GenBank/DDBJ databases">
        <title>Parallel loss of symbiosis genes in relatives of nitrogen-fixing non-legume Parasponia.</title>
        <authorList>
            <person name="Van Velzen R."/>
            <person name="Holmer R."/>
            <person name="Bu F."/>
            <person name="Rutten L."/>
            <person name="Van Zeijl A."/>
            <person name="Liu W."/>
            <person name="Santuari L."/>
            <person name="Cao Q."/>
            <person name="Sharma T."/>
            <person name="Shen D."/>
            <person name="Roswanjaya Y."/>
            <person name="Wardhani T."/>
            <person name="Kalhor M.S."/>
            <person name="Jansen J."/>
            <person name="Van den Hoogen J."/>
            <person name="Gungor B."/>
            <person name="Hartog M."/>
            <person name="Hontelez J."/>
            <person name="Verver J."/>
            <person name="Yang W.-C."/>
            <person name="Schijlen E."/>
            <person name="Repin R."/>
            <person name="Schilthuizen M."/>
            <person name="Schranz E."/>
            <person name="Heidstra R."/>
            <person name="Miyata K."/>
            <person name="Fedorova E."/>
            <person name="Kohlen W."/>
            <person name="Bisseling T."/>
            <person name="Smit S."/>
            <person name="Geurts R."/>
        </authorList>
    </citation>
    <scope>NUCLEOTIDE SEQUENCE [LARGE SCALE GENOMIC DNA]</scope>
    <source>
        <strain evidence="5">cv. RG33-2</strain>
    </source>
</reference>
<dbReference type="PANTHER" id="PTHR31623">
    <property type="entry name" value="F21J9.9"/>
    <property type="match status" value="1"/>
</dbReference>
<evidence type="ECO:0000313" key="5">
    <source>
        <dbReference type="Proteomes" id="UP000237000"/>
    </source>
</evidence>
<dbReference type="Gene3D" id="3.30.559.10">
    <property type="entry name" value="Chloramphenicol acetyltransferase-like domain"/>
    <property type="match status" value="2"/>
</dbReference>
<dbReference type="InterPro" id="IPR023213">
    <property type="entry name" value="CAT-like_dom_sf"/>
</dbReference>
<dbReference type="InParanoid" id="A0A2P5EEC7"/>
<proteinExistence type="inferred from homology"/>
<dbReference type="OrthoDB" id="1180366at2759"/>
<dbReference type="STRING" id="63057.A0A2P5EEC7"/>
<evidence type="ECO:0000256" key="2">
    <source>
        <dbReference type="ARBA" id="ARBA00022679"/>
    </source>
</evidence>
<evidence type="ECO:0000256" key="3">
    <source>
        <dbReference type="ARBA" id="ARBA00023315"/>
    </source>
</evidence>
<comment type="caution">
    <text evidence="4">The sequence shown here is derived from an EMBL/GenBank/DDBJ whole genome shotgun (WGS) entry which is preliminary data.</text>
</comment>
<dbReference type="PANTHER" id="PTHR31623:SF46">
    <property type="entry name" value="VINORINE SYNTHASE-LIKE"/>
    <property type="match status" value="1"/>
</dbReference>
<dbReference type="Pfam" id="PF02458">
    <property type="entry name" value="Transferase"/>
    <property type="match status" value="1"/>
</dbReference>
<comment type="similarity">
    <text evidence="1">Belongs to the plant acyltransferase family.</text>
</comment>
<dbReference type="GO" id="GO:0016746">
    <property type="term" value="F:acyltransferase activity"/>
    <property type="evidence" value="ECO:0007669"/>
    <property type="project" value="UniProtKB-KW"/>
</dbReference>
<accession>A0A2P5EEC7</accession>
<sequence length="446" mass="50219">MKIIEVEVVSTSTIKPSSPTPSHLRCHQLSFIDQLCGHTYNPSVLFYPPESENEKLNVVEISKKLKQSLSDVLSCYYPLAGRLNKNNSFVDCNDEGIPYVEARANCNISDIIQNPILHQLHKFVPLDLSGKVDLLLGVQLTIFNCGGIAIGSCISHKVGDGLSALMFTKFWAAMVRGDEDGKSKMLMPHFVSSTVFPPRDMSLVGQGVDIPMKNLVSRRFVIDCSKLEAYREKYAESDKLKDPQMRRPSRLEALSALICSRFIAATKGLNAEKRRYAIAHAFNLRPRIDPPLLENSFGNISRTIIQHLDLTSCCGDDSTTYSHIVKQMRDLMSSGKEQEFVKNLQKGIDQTSNFFKEHAEEFAKGELVSFNFTSLCRFPLYEDFGWGKPSWVSTNPLPYKNLIVFADNDSGDGIQAYVVFEEEDMARFESDKEFRSFLSPPSESNY</sequence>
<evidence type="ECO:0000256" key="1">
    <source>
        <dbReference type="ARBA" id="ARBA00009861"/>
    </source>
</evidence>
<dbReference type="AlphaFoldDB" id="A0A2P5EEC7"/>
<organism evidence="4 5">
    <name type="scientific">Trema orientale</name>
    <name type="common">Charcoal tree</name>
    <name type="synonym">Celtis orientalis</name>
    <dbReference type="NCBI Taxonomy" id="63057"/>
    <lineage>
        <taxon>Eukaryota</taxon>
        <taxon>Viridiplantae</taxon>
        <taxon>Streptophyta</taxon>
        <taxon>Embryophyta</taxon>
        <taxon>Tracheophyta</taxon>
        <taxon>Spermatophyta</taxon>
        <taxon>Magnoliopsida</taxon>
        <taxon>eudicotyledons</taxon>
        <taxon>Gunneridae</taxon>
        <taxon>Pentapetalae</taxon>
        <taxon>rosids</taxon>
        <taxon>fabids</taxon>
        <taxon>Rosales</taxon>
        <taxon>Cannabaceae</taxon>
        <taxon>Trema</taxon>
    </lineage>
</organism>
<keyword evidence="5" id="KW-1185">Reference proteome</keyword>
<dbReference type="EMBL" id="JXTC01000171">
    <property type="protein sequence ID" value="PON83893.1"/>
    <property type="molecule type" value="Genomic_DNA"/>
</dbReference>
<gene>
    <name evidence="4" type="ORF">TorRG33x02_203330</name>
</gene>
<evidence type="ECO:0000313" key="4">
    <source>
        <dbReference type="EMBL" id="PON83893.1"/>
    </source>
</evidence>
<keyword evidence="2 4" id="KW-0808">Transferase</keyword>
<protein>
    <submittedName>
        <fullName evidence="4">Transferase</fullName>
    </submittedName>
</protein>
<name>A0A2P5EEC7_TREOI</name>
<dbReference type="Proteomes" id="UP000237000">
    <property type="component" value="Unassembled WGS sequence"/>
</dbReference>